<keyword evidence="2" id="KW-1185">Reference proteome</keyword>
<dbReference type="Proteomes" id="UP000823941">
    <property type="component" value="Chromosome 6"/>
</dbReference>
<dbReference type="PANTHER" id="PTHR31296:SF1">
    <property type="entry name" value="MITOCHONDRIAL PROTEIN C2ORF69"/>
    <property type="match status" value="1"/>
</dbReference>
<evidence type="ECO:0000313" key="2">
    <source>
        <dbReference type="Proteomes" id="UP000823941"/>
    </source>
</evidence>
<accession>A0ABQ7QYN1</accession>
<name>A0ABQ7QYN1_PLUXY</name>
<dbReference type="EMBL" id="JAHIBW010000006">
    <property type="protein sequence ID" value="KAG7310156.1"/>
    <property type="molecule type" value="Genomic_DNA"/>
</dbReference>
<organism evidence="1 2">
    <name type="scientific">Plutella xylostella</name>
    <name type="common">Diamondback moth</name>
    <name type="synonym">Plutella maculipennis</name>
    <dbReference type="NCBI Taxonomy" id="51655"/>
    <lineage>
        <taxon>Eukaryota</taxon>
        <taxon>Metazoa</taxon>
        <taxon>Ecdysozoa</taxon>
        <taxon>Arthropoda</taxon>
        <taxon>Hexapoda</taxon>
        <taxon>Insecta</taxon>
        <taxon>Pterygota</taxon>
        <taxon>Neoptera</taxon>
        <taxon>Endopterygota</taxon>
        <taxon>Lepidoptera</taxon>
        <taxon>Glossata</taxon>
        <taxon>Ditrysia</taxon>
        <taxon>Yponomeutoidea</taxon>
        <taxon>Plutellidae</taxon>
        <taxon>Plutella</taxon>
    </lineage>
</organism>
<dbReference type="PANTHER" id="PTHR31296">
    <property type="entry name" value="UPF0565 PROTEIN C2ORF69"/>
    <property type="match status" value="1"/>
</dbReference>
<evidence type="ECO:0000313" key="1">
    <source>
        <dbReference type="EMBL" id="KAG7310156.1"/>
    </source>
</evidence>
<comment type="caution">
    <text evidence="1">The sequence shown here is derived from an EMBL/GenBank/DDBJ whole genome shotgun (WGS) entry which is preliminary data.</text>
</comment>
<protein>
    <submittedName>
        <fullName evidence="1">Uncharacterized protein</fullName>
    </submittedName>
</protein>
<dbReference type="Pfam" id="PF10561">
    <property type="entry name" value="C2orf69"/>
    <property type="match status" value="1"/>
</dbReference>
<proteinExistence type="predicted"/>
<sequence length="340" mass="37918">MRPLRLRRVAGLGARCNDVLYQPPASVVHGVSDPASAGQEDQTLVFFGGDVQDYPEVMLAHRDNRHYAQYSLDAATSVLAEHFPKHHVCVVRPSRIEYKSFSCYDNFVPSNNAGVPDHTPTHSALEHLERLLQEVGRRLQSLSQSELADSAAPDDADIEGLKSASTPLVLDSNTEAAAVDQPTAPPWLQSPTLHTSALTLVGFSKGCVVLNQLVHEFHHETTRETRDQSVMRFMDRIKCMYWLDGGHAGGRDTWLTSRPLLETLGRLNVKIYVHVSPYQVEDPSRPWIGREEKAFTGQLRKLGANISRYLHPTAAPSLHSHFAVLADFKRVQEAECEDKQ</sequence>
<gene>
    <name evidence="1" type="ORF">JYU34_004709</name>
</gene>
<reference evidence="1 2" key="1">
    <citation type="submission" date="2021-06" db="EMBL/GenBank/DDBJ databases">
        <title>A haploid diamondback moth (Plutella xylostella L.) genome assembly resolves 31 chromosomes and identifies a diamide resistance mutation.</title>
        <authorList>
            <person name="Ward C.M."/>
            <person name="Perry K.D."/>
            <person name="Baker G."/>
            <person name="Powis K."/>
            <person name="Heckel D.G."/>
            <person name="Baxter S.W."/>
        </authorList>
    </citation>
    <scope>NUCLEOTIDE SEQUENCE [LARGE SCALE GENOMIC DNA]</scope>
    <source>
        <strain evidence="1 2">LV</strain>
        <tissue evidence="1">Single pupa</tissue>
    </source>
</reference>
<dbReference type="InterPro" id="IPR018881">
    <property type="entry name" value="C2orf69_mit"/>
</dbReference>